<feature type="compositionally biased region" description="Basic and acidic residues" evidence="2">
    <location>
        <begin position="8"/>
        <end position="25"/>
    </location>
</feature>
<keyword evidence="1" id="KW-0175">Coiled coil</keyword>
<evidence type="ECO:0000313" key="4">
    <source>
        <dbReference type="Proteomes" id="UP001314229"/>
    </source>
</evidence>
<feature type="coiled-coil region" evidence="1">
    <location>
        <begin position="89"/>
        <end position="123"/>
    </location>
</feature>
<proteinExistence type="predicted"/>
<dbReference type="PANTHER" id="PTHR11505">
    <property type="entry name" value="L1 TRANSPOSABLE ELEMENT-RELATED"/>
    <property type="match status" value="1"/>
</dbReference>
<dbReference type="AlphaFoldDB" id="A0AAV1PZP0"/>
<gene>
    <name evidence="3" type="ORF">FSCOSCO3_A037281</name>
</gene>
<reference evidence="3 4" key="1">
    <citation type="submission" date="2024-01" db="EMBL/GenBank/DDBJ databases">
        <authorList>
            <person name="Alioto T."/>
            <person name="Alioto T."/>
            <person name="Gomez Garrido J."/>
        </authorList>
    </citation>
    <scope>NUCLEOTIDE SEQUENCE [LARGE SCALE GENOMIC DNA]</scope>
</reference>
<comment type="caution">
    <text evidence="3">The sequence shown here is derived from an EMBL/GenBank/DDBJ whole genome shotgun (WGS) entry which is preliminary data.</text>
</comment>
<dbReference type="Gene3D" id="3.30.70.1820">
    <property type="entry name" value="L1 transposable element, RRM domain"/>
    <property type="match status" value="1"/>
</dbReference>
<dbReference type="InterPro" id="IPR004244">
    <property type="entry name" value="Transposase_22"/>
</dbReference>
<organism evidence="3 4">
    <name type="scientific">Scomber scombrus</name>
    <name type="common">Atlantic mackerel</name>
    <name type="synonym">Scomber vernalis</name>
    <dbReference type="NCBI Taxonomy" id="13677"/>
    <lineage>
        <taxon>Eukaryota</taxon>
        <taxon>Metazoa</taxon>
        <taxon>Chordata</taxon>
        <taxon>Craniata</taxon>
        <taxon>Vertebrata</taxon>
        <taxon>Euteleostomi</taxon>
        <taxon>Actinopterygii</taxon>
        <taxon>Neopterygii</taxon>
        <taxon>Teleostei</taxon>
        <taxon>Neoteleostei</taxon>
        <taxon>Acanthomorphata</taxon>
        <taxon>Pelagiaria</taxon>
        <taxon>Scombriformes</taxon>
        <taxon>Scombridae</taxon>
        <taxon>Scomber</taxon>
    </lineage>
</organism>
<feature type="region of interest" description="Disordered" evidence="2">
    <location>
        <begin position="1"/>
        <end position="32"/>
    </location>
</feature>
<dbReference type="Proteomes" id="UP001314229">
    <property type="component" value="Unassembled WGS sequence"/>
</dbReference>
<evidence type="ECO:0000256" key="1">
    <source>
        <dbReference type="SAM" id="Coils"/>
    </source>
</evidence>
<evidence type="ECO:0008006" key="5">
    <source>
        <dbReference type="Google" id="ProtNLM"/>
    </source>
</evidence>
<evidence type="ECO:0000313" key="3">
    <source>
        <dbReference type="EMBL" id="CAK6977213.1"/>
    </source>
</evidence>
<dbReference type="EMBL" id="CAWUFR010000396">
    <property type="protein sequence ID" value="CAK6977213.1"/>
    <property type="molecule type" value="Genomic_DNA"/>
</dbReference>
<dbReference type="Gene3D" id="1.20.5.2280">
    <property type="match status" value="1"/>
</dbReference>
<evidence type="ECO:0000256" key="2">
    <source>
        <dbReference type="SAM" id="MobiDB-lite"/>
    </source>
</evidence>
<protein>
    <recommendedName>
        <fullName evidence="5">Transposase</fullName>
    </recommendedName>
</protein>
<dbReference type="SUPFAM" id="SSF57997">
    <property type="entry name" value="Tropomyosin"/>
    <property type="match status" value="1"/>
</dbReference>
<sequence length="292" mass="32828">MTRRGKGQKSERSPCEKDFVEKDAGAETAEQAGAKAASAIAVDFEVPATNENILAAMRQMKSAVDNGFDELKGSLSSLKSALSAVSDRVSKTEDAIETHEKHLDELERRHESLASQCMLQQAKLDDLEAHSRRQNICIIGIKEKAENGRPTEFVTKLLPELLGEEHFDHPVDVDRAHRTAAPAKDGKPRAIIARLYRFQVKELVLRLEREKAPLRYDGRPVYIFPDLTSATMKKRMAFQHIKEKCRARNIRCGFRHPARFVVAVNDNTGTFSTPAEAETFLSREAQDWDTDI</sequence>
<accession>A0AAV1PZP0</accession>
<name>A0AAV1PZP0_SCOSC</name>
<keyword evidence="4" id="KW-1185">Reference proteome</keyword>